<feature type="domain" description="Ketoreductase" evidence="3">
    <location>
        <begin position="14"/>
        <end position="179"/>
    </location>
</feature>
<keyword evidence="2 4" id="KW-0560">Oxidoreductase</keyword>
<keyword evidence="5" id="KW-1185">Reference proteome</keyword>
<evidence type="ECO:0000313" key="4">
    <source>
        <dbReference type="EMBL" id="AIY19232.1"/>
    </source>
</evidence>
<dbReference type="FunFam" id="3.40.50.720:FF:000084">
    <property type="entry name" value="Short-chain dehydrogenase reductase"/>
    <property type="match status" value="1"/>
</dbReference>
<dbReference type="AlphaFoldDB" id="A0A0A1DRH7"/>
<dbReference type="EC" id="1.1.1.100" evidence="4"/>
<dbReference type="KEGG" id="psim:KR76_25085"/>
<dbReference type="CDD" id="cd05233">
    <property type="entry name" value="SDR_c"/>
    <property type="match status" value="1"/>
</dbReference>
<dbReference type="Proteomes" id="UP000030300">
    <property type="component" value="Chromosome"/>
</dbReference>
<evidence type="ECO:0000256" key="2">
    <source>
        <dbReference type="ARBA" id="ARBA00023002"/>
    </source>
</evidence>
<gene>
    <name evidence="4" type="ORF">KR76_25085</name>
</gene>
<dbReference type="InterPro" id="IPR057326">
    <property type="entry name" value="KR_dom"/>
</dbReference>
<dbReference type="InterPro" id="IPR020904">
    <property type="entry name" value="Sc_DH/Rdtase_CS"/>
</dbReference>
<evidence type="ECO:0000313" key="5">
    <source>
        <dbReference type="Proteomes" id="UP000030300"/>
    </source>
</evidence>
<dbReference type="InterPro" id="IPR002347">
    <property type="entry name" value="SDR_fam"/>
</dbReference>
<dbReference type="OrthoDB" id="3542748at2"/>
<dbReference type="eggNOG" id="COG1028">
    <property type="taxonomic scope" value="Bacteria"/>
</dbReference>
<dbReference type="PANTHER" id="PTHR42760:SF133">
    <property type="entry name" value="3-OXOACYL-[ACYL-CARRIER-PROTEIN] REDUCTASE"/>
    <property type="match status" value="1"/>
</dbReference>
<dbReference type="PRINTS" id="PR00081">
    <property type="entry name" value="GDHRDH"/>
</dbReference>
<dbReference type="Gene3D" id="3.40.50.720">
    <property type="entry name" value="NAD(P)-binding Rossmann-like Domain"/>
    <property type="match status" value="1"/>
</dbReference>
<dbReference type="PANTHER" id="PTHR42760">
    <property type="entry name" value="SHORT-CHAIN DEHYDROGENASES/REDUCTASES FAMILY MEMBER"/>
    <property type="match status" value="1"/>
</dbReference>
<evidence type="ECO:0000259" key="3">
    <source>
        <dbReference type="SMART" id="SM00822"/>
    </source>
</evidence>
<dbReference type="EMBL" id="CP009896">
    <property type="protein sequence ID" value="AIY19232.1"/>
    <property type="molecule type" value="Genomic_DNA"/>
</dbReference>
<dbReference type="PRINTS" id="PR00080">
    <property type="entry name" value="SDRFAMILY"/>
</dbReference>
<organism evidence="4 5">
    <name type="scientific">Nocardioides simplex</name>
    <name type="common">Arthrobacter simplex</name>
    <dbReference type="NCBI Taxonomy" id="2045"/>
    <lineage>
        <taxon>Bacteria</taxon>
        <taxon>Bacillati</taxon>
        <taxon>Actinomycetota</taxon>
        <taxon>Actinomycetes</taxon>
        <taxon>Propionibacteriales</taxon>
        <taxon>Nocardioidaceae</taxon>
        <taxon>Pimelobacter</taxon>
    </lineage>
</organism>
<dbReference type="GO" id="GO:0004316">
    <property type="term" value="F:3-oxoacyl-[acyl-carrier-protein] reductase (NADPH) activity"/>
    <property type="evidence" value="ECO:0007669"/>
    <property type="project" value="UniProtKB-EC"/>
</dbReference>
<evidence type="ECO:0000256" key="1">
    <source>
        <dbReference type="ARBA" id="ARBA00006484"/>
    </source>
</evidence>
<comment type="similarity">
    <text evidence="1">Belongs to the short-chain dehydrogenases/reductases (SDR) family.</text>
</comment>
<dbReference type="SUPFAM" id="SSF51735">
    <property type="entry name" value="NAD(P)-binding Rossmann-fold domains"/>
    <property type="match status" value="1"/>
</dbReference>
<dbReference type="SMART" id="SM00822">
    <property type="entry name" value="PKS_KR"/>
    <property type="match status" value="1"/>
</dbReference>
<dbReference type="HOGENOM" id="CLU_010194_1_0_11"/>
<accession>A0A0A1DRH7</accession>
<proteinExistence type="inferred from homology"/>
<sequence length="249" mass="25224">MDTTPRPLVDLTDKVIVVTGASRGLGAAHARTLASAGATVVLTDLGADGVAEVAAELGEQHASAALDVTSVEGWAAVARLAVERYGRVDGLVNNAGRCEYAHFLDTPPEMFDGMFQVNVMGAIHGMQALVPHMPPGSAIVNIASVAGLAAWPGSSAYGASKFALRGVSRAAAIDLGGERGIRVNCVLPGAADTAMLSDASREGGGVVASLPVPRAAQPHEVSAMVAFLLSDAASYCTGQDFVVDGGMKA</sequence>
<reference evidence="4 5" key="1">
    <citation type="journal article" date="2015" name="Genome Announc.">
        <title>Complete Genome Sequence of Steroid-Transforming Nocardioides simplex VKM Ac-2033D.</title>
        <authorList>
            <person name="Shtratnikova V.Y."/>
            <person name="Schelkunov M.I."/>
            <person name="Pekov Y.A."/>
            <person name="Fokina V.V."/>
            <person name="Logacheva M.D."/>
            <person name="Sokolov S.L."/>
            <person name="Bragin E.Y."/>
            <person name="Ashapkin V.V."/>
            <person name="Donova M.V."/>
        </authorList>
    </citation>
    <scope>NUCLEOTIDE SEQUENCE [LARGE SCALE GENOMIC DNA]</scope>
    <source>
        <strain evidence="4 5">VKM Ac-2033D</strain>
    </source>
</reference>
<dbReference type="InterPro" id="IPR036291">
    <property type="entry name" value="NAD(P)-bd_dom_sf"/>
</dbReference>
<protein>
    <submittedName>
        <fullName evidence="4">3-alpha-(Or 20-beta)-hydroxysteroid dehydrogenase</fullName>
        <ecNumber evidence="4">1.1.1.100</ecNumber>
    </submittedName>
</protein>
<name>A0A0A1DRH7_NOCSI</name>
<dbReference type="PROSITE" id="PS00061">
    <property type="entry name" value="ADH_SHORT"/>
    <property type="match status" value="1"/>
</dbReference>
<dbReference type="Pfam" id="PF13561">
    <property type="entry name" value="adh_short_C2"/>
    <property type="match status" value="1"/>
</dbReference>
<dbReference type="STRING" id="2045.KR76_25085"/>